<keyword evidence="2" id="KW-1185">Reference proteome</keyword>
<evidence type="ECO:0000313" key="2">
    <source>
        <dbReference type="Proteomes" id="UP000254649"/>
    </source>
</evidence>
<gene>
    <name evidence="1" type="ORF">NCTC10801_00271</name>
</gene>
<dbReference type="EMBL" id="UFRQ01000003">
    <property type="protein sequence ID" value="SUT87921.1"/>
    <property type="molecule type" value="Genomic_DNA"/>
</dbReference>
<protein>
    <submittedName>
        <fullName evidence="1">Uncharacterized protein</fullName>
    </submittedName>
</protein>
<dbReference type="AlphaFoldDB" id="A0A380TMK9"/>
<proteinExistence type="predicted"/>
<evidence type="ECO:0000313" key="1">
    <source>
        <dbReference type="EMBL" id="SUT87921.1"/>
    </source>
</evidence>
<organism evidence="1 2">
    <name type="scientific">[Actinobacillus] rossii</name>
    <dbReference type="NCBI Taxonomy" id="123820"/>
    <lineage>
        <taxon>Bacteria</taxon>
        <taxon>Pseudomonadati</taxon>
        <taxon>Pseudomonadota</taxon>
        <taxon>Gammaproteobacteria</taxon>
        <taxon>Pasteurellales</taxon>
        <taxon>Pasteurellaceae</taxon>
    </lineage>
</organism>
<reference evidence="1 2" key="1">
    <citation type="submission" date="2018-06" db="EMBL/GenBank/DDBJ databases">
        <authorList>
            <consortium name="Pathogen Informatics"/>
            <person name="Doyle S."/>
        </authorList>
    </citation>
    <scope>NUCLEOTIDE SEQUENCE [LARGE SCALE GENOMIC DNA]</scope>
    <source>
        <strain evidence="1 2">NCTC10801</strain>
    </source>
</reference>
<dbReference type="Proteomes" id="UP000254649">
    <property type="component" value="Unassembled WGS sequence"/>
</dbReference>
<name>A0A380TMK9_9PAST</name>
<accession>A0A380TMK9</accession>
<sequence length="44" mass="5334">MSYQNTLEKQRKLSSYMKLIRNLRTRPIKNEKINNQAISNLIQR</sequence>